<dbReference type="Gene3D" id="3.40.50.1100">
    <property type="match status" value="3"/>
</dbReference>
<evidence type="ECO:0000313" key="4">
    <source>
        <dbReference type="EMBL" id="AVK95781.1"/>
    </source>
</evidence>
<evidence type="ECO:0000259" key="3">
    <source>
        <dbReference type="Pfam" id="PF00291"/>
    </source>
</evidence>
<keyword evidence="2" id="KW-0663">Pyridoxal phosphate</keyword>
<dbReference type="CDD" id="cd00640">
    <property type="entry name" value="Trp-synth-beta_II"/>
    <property type="match status" value="1"/>
</dbReference>
<dbReference type="Pfam" id="PF00291">
    <property type="entry name" value="PALP"/>
    <property type="match status" value="1"/>
</dbReference>
<evidence type="ECO:0000256" key="1">
    <source>
        <dbReference type="ARBA" id="ARBA00001933"/>
    </source>
</evidence>
<proteinExistence type="predicted"/>
<gene>
    <name evidence="5" type="primary">ygeX</name>
    <name evidence="4" type="ORF">LS41612_05800</name>
    <name evidence="5" type="ORF">NCTC10338_03610</name>
</gene>
<evidence type="ECO:0000313" key="6">
    <source>
        <dbReference type="Proteomes" id="UP000238825"/>
    </source>
</evidence>
<evidence type="ECO:0000313" key="7">
    <source>
        <dbReference type="Proteomes" id="UP000255295"/>
    </source>
</evidence>
<evidence type="ECO:0000313" key="5">
    <source>
        <dbReference type="EMBL" id="SUV18478.1"/>
    </source>
</evidence>
<sequence length="403" mass="45398">MSENLRWVYNRQYLLQENLQQCKDLLQNFTVEQVNCVERFHHTYENFEKTPIHDLDALAMHLGVSKIFVKDESYRFGLNAFKVLGGIYAIGKYVAKLLDQNIDELSFEQLKLPEVKEKLGDCTFISTTDGNHGRGVAWAARELGCKARIYMPAGSAEERLQNIKNEGAYAEITSMNYDETVRYTSQLAEDNGWIVIQDTMWEGYEEIPLWIMQGYTTLAKEIVDHLQEAPTHVFLQAGVGSFAGAIVAFLQQYYGQQLTFVLIEPDAANCFYESFNRGTGQFVTVGGEMQTIMAGLACGEPNPIAWDILKTYTKVSISCSERVAATGMRVLGNPLGADNRIVAGESGAAPFGCFYELMTNEDYYDLKVALQLNPKSKILFVSTEGDTDVENYRNIVWHGKYAK</sequence>
<reference evidence="5 7" key="2">
    <citation type="submission" date="2018-06" db="EMBL/GenBank/DDBJ databases">
        <authorList>
            <consortium name="Pathogen Informatics"/>
            <person name="Doyle S."/>
        </authorList>
    </citation>
    <scope>NUCLEOTIDE SEQUENCE [LARGE SCALE GENOMIC DNA]</scope>
    <source>
        <strain evidence="5 7">NCTC10338</strain>
    </source>
</reference>
<dbReference type="PANTHER" id="PTHR42937:SF1">
    <property type="entry name" value="DIAMINOPROPIONATE AMMONIA-LYASE"/>
    <property type="match status" value="1"/>
</dbReference>
<dbReference type="Proteomes" id="UP000238825">
    <property type="component" value="Chromosome"/>
</dbReference>
<dbReference type="InterPro" id="IPR001926">
    <property type="entry name" value="TrpB-like_PALP"/>
</dbReference>
<protein>
    <submittedName>
        <fullName evidence="5">Diaminopropionate ammonia-lyase</fullName>
        <ecNumber evidence="5">4.3.1.15</ecNumber>
    </submittedName>
    <submittedName>
        <fullName evidence="4">PLP-dependent lyase/thiolase</fullName>
    </submittedName>
</protein>
<dbReference type="EC" id="4.3.1.15" evidence="5"/>
<dbReference type="Proteomes" id="UP000255295">
    <property type="component" value="Unassembled WGS sequence"/>
</dbReference>
<feature type="domain" description="Tryptophan synthase beta chain-like PALP" evidence="3">
    <location>
        <begin position="48"/>
        <end position="379"/>
    </location>
</feature>
<dbReference type="GeneID" id="48275705"/>
<dbReference type="PANTHER" id="PTHR42937">
    <property type="match status" value="1"/>
</dbReference>
<dbReference type="EMBL" id="UFSZ01000001">
    <property type="protein sequence ID" value="SUV18478.1"/>
    <property type="molecule type" value="Genomic_DNA"/>
</dbReference>
<keyword evidence="4" id="KW-0456">Lyase</keyword>
<dbReference type="SUPFAM" id="SSF53686">
    <property type="entry name" value="Tryptophan synthase beta subunit-like PLP-dependent enzymes"/>
    <property type="match status" value="1"/>
</dbReference>
<dbReference type="InterPro" id="IPR010081">
    <property type="entry name" value="DiNH2opropionate_NH3_lyase"/>
</dbReference>
<dbReference type="NCBIfam" id="NF006058">
    <property type="entry name" value="PRK08206.1"/>
    <property type="match status" value="1"/>
</dbReference>
<dbReference type="NCBIfam" id="TIGR03528">
    <property type="entry name" value="2_3_DAP_am_ly"/>
    <property type="match status" value="1"/>
</dbReference>
<dbReference type="GO" id="GO:0008838">
    <property type="term" value="F:diaminopropionate ammonia-lyase activity"/>
    <property type="evidence" value="ECO:0007669"/>
    <property type="project" value="UniProtKB-EC"/>
</dbReference>
<dbReference type="RefSeq" id="WP_024363681.1">
    <property type="nucleotide sequence ID" value="NZ_BJNS01000002.1"/>
</dbReference>
<reference evidence="4 6" key="1">
    <citation type="submission" date="2017-03" db="EMBL/GenBank/DDBJ databases">
        <title>The whole genome sequencing and assembly of Lysinibacillus sphaericus DSM 28T strain.</title>
        <authorList>
            <person name="Lee Y.-J."/>
            <person name="Yi H."/>
            <person name="Bahn Y.-S."/>
            <person name="Kim J.F."/>
            <person name="Lee D.-W."/>
        </authorList>
    </citation>
    <scope>NUCLEOTIDE SEQUENCE [LARGE SCALE GENOMIC DNA]</scope>
    <source>
        <strain evidence="4 6">DSM 28</strain>
    </source>
</reference>
<organism evidence="4 6">
    <name type="scientific">Lysinibacillus sphaericus</name>
    <name type="common">Bacillus sphaericus</name>
    <dbReference type="NCBI Taxonomy" id="1421"/>
    <lineage>
        <taxon>Bacteria</taxon>
        <taxon>Bacillati</taxon>
        <taxon>Bacillota</taxon>
        <taxon>Bacilli</taxon>
        <taxon>Bacillales</taxon>
        <taxon>Bacillaceae</taxon>
        <taxon>Lysinibacillus</taxon>
    </lineage>
</organism>
<accession>A0A2S0JXG4</accession>
<dbReference type="AlphaFoldDB" id="A0A2S0JXG4"/>
<name>A0A2S0JXG4_LYSSH</name>
<dbReference type="InterPro" id="IPR036052">
    <property type="entry name" value="TrpB-like_PALP_sf"/>
</dbReference>
<dbReference type="EMBL" id="CP019980">
    <property type="protein sequence ID" value="AVK95781.1"/>
    <property type="molecule type" value="Genomic_DNA"/>
</dbReference>
<dbReference type="NCBIfam" id="TIGR01747">
    <property type="entry name" value="diampropi_NH3ly"/>
    <property type="match status" value="1"/>
</dbReference>
<comment type="cofactor">
    <cofactor evidence="1">
        <name>pyridoxal 5'-phosphate</name>
        <dbReference type="ChEBI" id="CHEBI:597326"/>
    </cofactor>
</comment>
<dbReference type="InterPro" id="IPR019871">
    <property type="entry name" value="DiNH2propionate_NH3-lyase_sub"/>
</dbReference>
<evidence type="ECO:0000256" key="2">
    <source>
        <dbReference type="ARBA" id="ARBA00022898"/>
    </source>
</evidence>
<dbReference type="GO" id="GO:0030170">
    <property type="term" value="F:pyridoxal phosphate binding"/>
    <property type="evidence" value="ECO:0007669"/>
    <property type="project" value="InterPro"/>
</dbReference>
<dbReference type="GO" id="GO:1901605">
    <property type="term" value="P:alpha-amino acid metabolic process"/>
    <property type="evidence" value="ECO:0007669"/>
    <property type="project" value="UniProtKB-ARBA"/>
</dbReference>